<sequence>MGNLQEFEGFVAFTMMFVGYPKSVVKRGLDNYYAKYIQTSSVNLIYHVCFGGMIFSYPFATLYTNNTLNVDLPRYFRNSSFILIDELT</sequence>
<dbReference type="PANTHER" id="PTHR36059">
    <property type="entry name" value="OS02G0175800 PROTEIN"/>
    <property type="match status" value="1"/>
</dbReference>
<dbReference type="AlphaFoldDB" id="A0AAV9MFY9"/>
<evidence type="ECO:0000313" key="1">
    <source>
        <dbReference type="EMBL" id="KAK4736288.1"/>
    </source>
</evidence>
<protein>
    <submittedName>
        <fullName evidence="1">Uncharacterized protein</fullName>
    </submittedName>
</protein>
<accession>A0AAV9MFY9</accession>
<reference evidence="1 2" key="1">
    <citation type="submission" date="2023-10" db="EMBL/GenBank/DDBJ databases">
        <title>Genome-Wide Identification Analysis in wild type Solanum Pinnatisectum Reveals Some Genes Defensing Phytophthora Infestans.</title>
        <authorList>
            <person name="Sun C."/>
        </authorList>
    </citation>
    <scope>NUCLEOTIDE SEQUENCE [LARGE SCALE GENOMIC DNA]</scope>
    <source>
        <strain evidence="1">LQN</strain>
        <tissue evidence="1">Leaf</tissue>
    </source>
</reference>
<gene>
    <name evidence="1" type="ORF">R3W88_010549</name>
</gene>
<organism evidence="1 2">
    <name type="scientific">Solanum pinnatisectum</name>
    <name type="common">tansyleaf nightshade</name>
    <dbReference type="NCBI Taxonomy" id="50273"/>
    <lineage>
        <taxon>Eukaryota</taxon>
        <taxon>Viridiplantae</taxon>
        <taxon>Streptophyta</taxon>
        <taxon>Embryophyta</taxon>
        <taxon>Tracheophyta</taxon>
        <taxon>Spermatophyta</taxon>
        <taxon>Magnoliopsida</taxon>
        <taxon>eudicotyledons</taxon>
        <taxon>Gunneridae</taxon>
        <taxon>Pentapetalae</taxon>
        <taxon>asterids</taxon>
        <taxon>lamiids</taxon>
        <taxon>Solanales</taxon>
        <taxon>Solanaceae</taxon>
        <taxon>Solanoideae</taxon>
        <taxon>Solaneae</taxon>
        <taxon>Solanum</taxon>
    </lineage>
</organism>
<evidence type="ECO:0000313" key="2">
    <source>
        <dbReference type="Proteomes" id="UP001311915"/>
    </source>
</evidence>
<dbReference type="EMBL" id="JAWPEI010000002">
    <property type="protein sequence ID" value="KAK4736288.1"/>
    <property type="molecule type" value="Genomic_DNA"/>
</dbReference>
<name>A0AAV9MFY9_9SOLN</name>
<dbReference type="PANTHER" id="PTHR36059:SF2">
    <property type="entry name" value="OS02G0175800 PROTEIN"/>
    <property type="match status" value="1"/>
</dbReference>
<proteinExistence type="predicted"/>
<comment type="caution">
    <text evidence="1">The sequence shown here is derived from an EMBL/GenBank/DDBJ whole genome shotgun (WGS) entry which is preliminary data.</text>
</comment>
<keyword evidence="2" id="KW-1185">Reference proteome</keyword>
<dbReference type="Proteomes" id="UP001311915">
    <property type="component" value="Unassembled WGS sequence"/>
</dbReference>